<dbReference type="Proteomes" id="UP001354931">
    <property type="component" value="Unassembled WGS sequence"/>
</dbReference>
<gene>
    <name evidence="3" type="ORF">OKJ99_16570</name>
</gene>
<organism evidence="3 4">
    <name type="scientific">Streptomyces endophyticus</name>
    <dbReference type="NCBI Taxonomy" id="714166"/>
    <lineage>
        <taxon>Bacteria</taxon>
        <taxon>Bacillati</taxon>
        <taxon>Actinomycetota</taxon>
        <taxon>Actinomycetes</taxon>
        <taxon>Kitasatosporales</taxon>
        <taxon>Streptomycetaceae</taxon>
        <taxon>Streptomyces</taxon>
    </lineage>
</organism>
<evidence type="ECO:0000259" key="2">
    <source>
        <dbReference type="PROSITE" id="PS50937"/>
    </source>
</evidence>
<dbReference type="PRINTS" id="PR00040">
    <property type="entry name" value="HTHMERR"/>
</dbReference>
<keyword evidence="4" id="KW-1185">Reference proteome</keyword>
<name>A0ABU6F571_9ACTN</name>
<reference evidence="3 4" key="1">
    <citation type="submission" date="2022-10" db="EMBL/GenBank/DDBJ databases">
        <authorList>
            <person name="Xie J."/>
            <person name="Shen N."/>
        </authorList>
    </citation>
    <scope>NUCLEOTIDE SEQUENCE [LARGE SCALE GENOMIC DNA]</scope>
    <source>
        <strain evidence="3 4">YIM65594</strain>
    </source>
</reference>
<dbReference type="Gene3D" id="1.10.1660.10">
    <property type="match status" value="1"/>
</dbReference>
<dbReference type="InterPro" id="IPR047057">
    <property type="entry name" value="MerR_fam"/>
</dbReference>
<evidence type="ECO:0000313" key="4">
    <source>
        <dbReference type="Proteomes" id="UP001354931"/>
    </source>
</evidence>
<evidence type="ECO:0000256" key="1">
    <source>
        <dbReference type="ARBA" id="ARBA00023125"/>
    </source>
</evidence>
<feature type="domain" description="HTH merR-type" evidence="2">
    <location>
        <begin position="1"/>
        <end position="70"/>
    </location>
</feature>
<dbReference type="EMBL" id="JAOZYC010000108">
    <property type="protein sequence ID" value="MEB8339108.1"/>
    <property type="molecule type" value="Genomic_DNA"/>
</dbReference>
<proteinExistence type="predicted"/>
<dbReference type="PANTHER" id="PTHR30204">
    <property type="entry name" value="REDOX-CYCLING DRUG-SENSING TRANSCRIPTIONAL ACTIVATOR SOXR"/>
    <property type="match status" value="1"/>
</dbReference>
<comment type="caution">
    <text evidence="3">The sequence shown here is derived from an EMBL/GenBank/DDBJ whole genome shotgun (WGS) entry which is preliminary data.</text>
</comment>
<dbReference type="InterPro" id="IPR000551">
    <property type="entry name" value="MerR-type_HTH_dom"/>
</dbReference>
<evidence type="ECO:0000313" key="3">
    <source>
        <dbReference type="EMBL" id="MEB8339108.1"/>
    </source>
</evidence>
<dbReference type="SUPFAM" id="SSF46955">
    <property type="entry name" value="Putative DNA-binding domain"/>
    <property type="match status" value="1"/>
</dbReference>
<dbReference type="SMART" id="SM00422">
    <property type="entry name" value="HTH_MERR"/>
    <property type="match status" value="1"/>
</dbReference>
<protein>
    <submittedName>
        <fullName evidence="3">MerR family transcriptional regulator</fullName>
    </submittedName>
</protein>
<dbReference type="PANTHER" id="PTHR30204:SF98">
    <property type="entry name" value="HTH-TYPE TRANSCRIPTIONAL REGULATOR ADHR"/>
    <property type="match status" value="1"/>
</dbReference>
<keyword evidence="1" id="KW-0238">DNA-binding</keyword>
<dbReference type="PROSITE" id="PS50937">
    <property type="entry name" value="HTH_MERR_2"/>
    <property type="match status" value="1"/>
</dbReference>
<accession>A0ABU6F571</accession>
<dbReference type="RefSeq" id="WP_326016990.1">
    <property type="nucleotide sequence ID" value="NZ_JAOZYC010000108.1"/>
</dbReference>
<sequence length="213" mass="23611">MRLAELSERSGVPVGTIKYYLREGLLPQGERISATQAAYSEAHLRRLGLIRAMIQIGRIPVATVREVLGHVDDESLGTTFRLGAALWAMPQPPEAPADDPLTVQVTEAVDRFLGDMGWHNAREIGALSPTYRTLVTTIVTLTRLGFSRGAETLAQYAHLMEEVAQLDLDQLDTYEDDSEKVELAVASAVLYEPLLLALRRLAQEEHSTRRYGL</sequence>
<dbReference type="CDD" id="cd04780">
    <property type="entry name" value="HTH_MerR-like_sg5"/>
    <property type="match status" value="1"/>
</dbReference>
<dbReference type="Pfam" id="PF13411">
    <property type="entry name" value="MerR_1"/>
    <property type="match status" value="1"/>
</dbReference>
<dbReference type="InterPro" id="IPR009061">
    <property type="entry name" value="DNA-bd_dom_put_sf"/>
</dbReference>